<name>A0ACC1BPS1_9ROSI</name>
<protein>
    <submittedName>
        <fullName evidence="1">Uncharacterized protein</fullName>
    </submittedName>
</protein>
<accession>A0ACC1BPS1</accession>
<comment type="caution">
    <text evidence="1">The sequence shown here is derived from an EMBL/GenBank/DDBJ whole genome shotgun (WGS) entry which is preliminary data.</text>
</comment>
<evidence type="ECO:0000313" key="2">
    <source>
        <dbReference type="Proteomes" id="UP001164250"/>
    </source>
</evidence>
<reference evidence="2" key="1">
    <citation type="journal article" date="2023" name="G3 (Bethesda)">
        <title>Genome assembly and association tests identify interacting loci associated with vigor, precocity, and sex in interspecific pistachio rootstocks.</title>
        <authorList>
            <person name="Palmer W."/>
            <person name="Jacygrad E."/>
            <person name="Sagayaradj S."/>
            <person name="Cavanaugh K."/>
            <person name="Han R."/>
            <person name="Bertier L."/>
            <person name="Beede B."/>
            <person name="Kafkas S."/>
            <person name="Golino D."/>
            <person name="Preece J."/>
            <person name="Michelmore R."/>
        </authorList>
    </citation>
    <scope>NUCLEOTIDE SEQUENCE [LARGE SCALE GENOMIC DNA]</scope>
</reference>
<dbReference type="EMBL" id="CM047899">
    <property type="protein sequence ID" value="KAJ0100944.1"/>
    <property type="molecule type" value="Genomic_DNA"/>
</dbReference>
<dbReference type="Proteomes" id="UP001164250">
    <property type="component" value="Chromosome 3"/>
</dbReference>
<evidence type="ECO:0000313" key="1">
    <source>
        <dbReference type="EMBL" id="KAJ0100944.1"/>
    </source>
</evidence>
<proteinExistence type="predicted"/>
<keyword evidence="2" id="KW-1185">Reference proteome</keyword>
<sequence>MSNIIPAPKSKSRKKKIVKDGCEGEDIISKLPDNILHYILSFLPTQYVLRTSVLSKRWMCLWTSISIINFDENDYFNDNTWLRYMPENVEASFLNSVDRVLNRHDPTCIQKFRLVAMLCVIISTSRIHSWVSTALSHKVQELDLSLPAESVYMFPNSLFSAESLSTLKLKTYSKLEVPSLIHFPNLKTLHLAVEFPDDRSAQQIFSGCPVLQEFAFNKLQLEAY</sequence>
<organism evidence="1 2">
    <name type="scientific">Pistacia atlantica</name>
    <dbReference type="NCBI Taxonomy" id="434234"/>
    <lineage>
        <taxon>Eukaryota</taxon>
        <taxon>Viridiplantae</taxon>
        <taxon>Streptophyta</taxon>
        <taxon>Embryophyta</taxon>
        <taxon>Tracheophyta</taxon>
        <taxon>Spermatophyta</taxon>
        <taxon>Magnoliopsida</taxon>
        <taxon>eudicotyledons</taxon>
        <taxon>Gunneridae</taxon>
        <taxon>Pentapetalae</taxon>
        <taxon>rosids</taxon>
        <taxon>malvids</taxon>
        <taxon>Sapindales</taxon>
        <taxon>Anacardiaceae</taxon>
        <taxon>Pistacia</taxon>
    </lineage>
</organism>
<gene>
    <name evidence="1" type="ORF">Patl1_05017</name>
</gene>